<reference evidence="2" key="1">
    <citation type="journal article" date="2020" name="Stud. Mycol.">
        <title>101 Dothideomycetes genomes: a test case for predicting lifestyles and emergence of pathogens.</title>
        <authorList>
            <person name="Haridas S."/>
            <person name="Albert R."/>
            <person name="Binder M."/>
            <person name="Bloem J."/>
            <person name="Labutti K."/>
            <person name="Salamov A."/>
            <person name="Andreopoulos B."/>
            <person name="Baker S."/>
            <person name="Barry K."/>
            <person name="Bills G."/>
            <person name="Bluhm B."/>
            <person name="Cannon C."/>
            <person name="Castanera R."/>
            <person name="Culley D."/>
            <person name="Daum C."/>
            <person name="Ezra D."/>
            <person name="Gonzalez J."/>
            <person name="Henrissat B."/>
            <person name="Kuo A."/>
            <person name="Liang C."/>
            <person name="Lipzen A."/>
            <person name="Lutzoni F."/>
            <person name="Magnuson J."/>
            <person name="Mondo S."/>
            <person name="Nolan M."/>
            <person name="Ohm R."/>
            <person name="Pangilinan J."/>
            <person name="Park H.-J."/>
            <person name="Ramirez L."/>
            <person name="Alfaro M."/>
            <person name="Sun H."/>
            <person name="Tritt A."/>
            <person name="Yoshinaga Y."/>
            <person name="Zwiers L.-H."/>
            <person name="Turgeon B."/>
            <person name="Goodwin S."/>
            <person name="Spatafora J."/>
            <person name="Crous P."/>
            <person name="Grigoriev I."/>
        </authorList>
    </citation>
    <scope>NUCLEOTIDE SEQUENCE</scope>
    <source>
        <strain evidence="2">CBS 122681</strain>
    </source>
</reference>
<dbReference type="AlphaFoldDB" id="A0A6A6SPF7"/>
<dbReference type="OrthoDB" id="4191831at2759"/>
<dbReference type="PROSITE" id="PS50181">
    <property type="entry name" value="FBOX"/>
    <property type="match status" value="1"/>
</dbReference>
<feature type="domain" description="F-box" evidence="1">
    <location>
        <begin position="1"/>
        <end position="46"/>
    </location>
</feature>
<proteinExistence type="predicted"/>
<protein>
    <recommendedName>
        <fullName evidence="1">F-box domain-containing protein</fullName>
    </recommendedName>
</protein>
<dbReference type="InterPro" id="IPR001810">
    <property type="entry name" value="F-box_dom"/>
</dbReference>
<dbReference type="EMBL" id="MU004481">
    <property type="protein sequence ID" value="KAF2649736.1"/>
    <property type="molecule type" value="Genomic_DNA"/>
</dbReference>
<dbReference type="Proteomes" id="UP000799324">
    <property type="component" value="Unassembled WGS sequence"/>
</dbReference>
<name>A0A6A6SPF7_9PLEO</name>
<accession>A0A6A6SPF7</accession>
<dbReference type="InterPro" id="IPR036047">
    <property type="entry name" value="F-box-like_dom_sf"/>
</dbReference>
<evidence type="ECO:0000313" key="3">
    <source>
        <dbReference type="Proteomes" id="UP000799324"/>
    </source>
</evidence>
<gene>
    <name evidence="2" type="ORF">K491DRAFT_683615</name>
</gene>
<organism evidence="2 3">
    <name type="scientific">Lophiostoma macrostomum CBS 122681</name>
    <dbReference type="NCBI Taxonomy" id="1314788"/>
    <lineage>
        <taxon>Eukaryota</taxon>
        <taxon>Fungi</taxon>
        <taxon>Dikarya</taxon>
        <taxon>Ascomycota</taxon>
        <taxon>Pezizomycotina</taxon>
        <taxon>Dothideomycetes</taxon>
        <taxon>Pleosporomycetidae</taxon>
        <taxon>Pleosporales</taxon>
        <taxon>Lophiostomataceae</taxon>
        <taxon>Lophiostoma</taxon>
    </lineage>
</organism>
<dbReference type="SUPFAM" id="SSF81383">
    <property type="entry name" value="F-box domain"/>
    <property type="match status" value="1"/>
</dbReference>
<evidence type="ECO:0000259" key="1">
    <source>
        <dbReference type="PROSITE" id="PS50181"/>
    </source>
</evidence>
<keyword evidence="3" id="KW-1185">Reference proteome</keyword>
<evidence type="ECO:0000313" key="2">
    <source>
        <dbReference type="EMBL" id="KAF2649736.1"/>
    </source>
</evidence>
<sequence length="445" mass="50872">MSTLQSLPDELLLATFNFLDQNTLRNLCLVSRDVSRVSTDVMYRCITINNGEQHFGSPVKNLAMTVMERPDLADKLRGLSLTMDCRGSSTVDKPHQRDHSGALDFIQDRLGGVSAWKDLIDDGHEGAWAAILVAHVSKLEAISMSRGTNCRPSCLDQFQKMVKALFDAGKVSDIGSNVSFFPKLRRLKIDHAELHWYWFGMAELNEVFVERWGQLPFYKANCKGPPCPHITSLAYNWHHGGVMSLHLTETQSFSVFLTFCRHLTKLRLNTLLSFTIDRPYGIYDLYWERAIHVLSPLASTLEDLDFTVVYKLIPPHTTTRTRRSWPLASLKDFHRLRRLAAPQEAFMGLHLTPSRLENILPKNIETLKFYQPKTTILPLVAGVHHSKEQFPKLEDIYLHVDPHRGDHQHTLTTSSEYSHIQNLGLSFRLSIVSNEEYYPGYIEDL</sequence>